<gene>
    <name evidence="1" type="ORF">SpAn4DRAFT_1740</name>
</gene>
<proteinExistence type="predicted"/>
<name>A0A0U1KTK6_9FIRM</name>
<evidence type="ECO:0000313" key="2">
    <source>
        <dbReference type="Proteomes" id="UP000049855"/>
    </source>
</evidence>
<evidence type="ECO:0000313" key="1">
    <source>
        <dbReference type="EMBL" id="CQR70762.1"/>
    </source>
</evidence>
<dbReference type="EMBL" id="CTRP01000003">
    <property type="protein sequence ID" value="CQR70762.1"/>
    <property type="molecule type" value="Genomic_DNA"/>
</dbReference>
<reference evidence="2" key="1">
    <citation type="submission" date="2015-03" db="EMBL/GenBank/DDBJ databases">
        <authorList>
            <person name="Nijsse Bart"/>
        </authorList>
    </citation>
    <scope>NUCLEOTIDE SEQUENCE [LARGE SCALE GENOMIC DNA]</scope>
</reference>
<keyword evidence="2" id="KW-1185">Reference proteome</keyword>
<dbReference type="RefSeq" id="WP_156023796.1">
    <property type="nucleotide sequence ID" value="NZ_CTRP01000003.1"/>
</dbReference>
<organism evidence="1 2">
    <name type="scientific">Sporomusa ovata</name>
    <dbReference type="NCBI Taxonomy" id="2378"/>
    <lineage>
        <taxon>Bacteria</taxon>
        <taxon>Bacillati</taxon>
        <taxon>Bacillota</taxon>
        <taxon>Negativicutes</taxon>
        <taxon>Selenomonadales</taxon>
        <taxon>Sporomusaceae</taxon>
        <taxon>Sporomusa</taxon>
    </lineage>
</organism>
<accession>A0A0U1KTK6</accession>
<dbReference type="Proteomes" id="UP000049855">
    <property type="component" value="Unassembled WGS sequence"/>
</dbReference>
<dbReference type="AlphaFoldDB" id="A0A0U1KTK6"/>
<protein>
    <submittedName>
        <fullName evidence="1">CRISPR-associated helicase Cas3</fullName>
    </submittedName>
</protein>
<sequence length="57" mass="6448">MARKLSGRIAMVSINVFAKPGFYPESIATKYKGQWVLREGYYSTEQGLMIEGDTMNI</sequence>